<dbReference type="AlphaFoldDB" id="A0A1J4KD81"/>
<dbReference type="Proteomes" id="UP000179807">
    <property type="component" value="Unassembled WGS sequence"/>
</dbReference>
<name>A0A1J4KD81_9EUKA</name>
<gene>
    <name evidence="1" type="ORF">TRFO_24363</name>
</gene>
<dbReference type="VEuPathDB" id="TrichDB:TRFO_24363"/>
<reference evidence="1" key="1">
    <citation type="submission" date="2016-10" db="EMBL/GenBank/DDBJ databases">
        <authorList>
            <person name="Benchimol M."/>
            <person name="Almeida L.G."/>
            <person name="Vasconcelos A.T."/>
            <person name="Perreira-Neves A."/>
            <person name="Rosa I.A."/>
            <person name="Tasca T."/>
            <person name="Bogo M.R."/>
            <person name="de Souza W."/>
        </authorList>
    </citation>
    <scope>NUCLEOTIDE SEQUENCE [LARGE SCALE GENOMIC DNA]</scope>
    <source>
        <strain evidence="1">K</strain>
    </source>
</reference>
<evidence type="ECO:0000313" key="1">
    <source>
        <dbReference type="EMBL" id="OHT07413.1"/>
    </source>
</evidence>
<proteinExistence type="predicted"/>
<keyword evidence="2" id="KW-1185">Reference proteome</keyword>
<sequence length="254" mass="30360">MMSQDVLKDGKLKWCYQRELCYEITTELQSFPCSYIFEQELECKLPESQNQKPLESQTHRILSFPIISKNIIDGTYSELKEWILDMKLFLSSQIKKNYMKDDKTELTICVDYMKRFQKRMKRFDLQTTRGWYRQMYWLKLQIDSLLHNSPEEIQDYFPYPKIEEPSVTKKIGPPQIEFILENYGYIKTQSDIRKLYTILSMDTDTPLPEDGILEVDLFTMKQPTICKIFDFVRSRVPIEKRMEPPARPFPSPVL</sequence>
<dbReference type="GeneID" id="94838413"/>
<dbReference type="RefSeq" id="XP_068360549.1">
    <property type="nucleotide sequence ID" value="XM_068503709.1"/>
</dbReference>
<accession>A0A1J4KD81</accession>
<dbReference type="EMBL" id="MLAK01000697">
    <property type="protein sequence ID" value="OHT07413.1"/>
    <property type="molecule type" value="Genomic_DNA"/>
</dbReference>
<comment type="caution">
    <text evidence="1">The sequence shown here is derived from an EMBL/GenBank/DDBJ whole genome shotgun (WGS) entry which is preliminary data.</text>
</comment>
<organism evidence="1 2">
    <name type="scientific">Tritrichomonas foetus</name>
    <dbReference type="NCBI Taxonomy" id="1144522"/>
    <lineage>
        <taxon>Eukaryota</taxon>
        <taxon>Metamonada</taxon>
        <taxon>Parabasalia</taxon>
        <taxon>Tritrichomonadida</taxon>
        <taxon>Tritrichomonadidae</taxon>
        <taxon>Tritrichomonas</taxon>
    </lineage>
</organism>
<evidence type="ECO:0000313" key="2">
    <source>
        <dbReference type="Proteomes" id="UP000179807"/>
    </source>
</evidence>
<protein>
    <submittedName>
        <fullName evidence="1">Uncharacterized protein</fullName>
    </submittedName>
</protein>